<sequence>MSAYLHRLPHTDAFLIDYKVIGFCILPTPWLRPKLTPPFAVLPTRKNPKRFEEKKRVLTRKETRGEGRGSTETPRRGADEVRPVVGGGLCGDVAVGAGKCTIPVSGGDTGDDG</sequence>
<gene>
    <name evidence="2" type="ORF">CEXT_534191</name>
</gene>
<proteinExistence type="predicted"/>
<accession>A0AAV4QLA6</accession>
<feature type="compositionally biased region" description="Basic and acidic residues" evidence="1">
    <location>
        <begin position="55"/>
        <end position="82"/>
    </location>
</feature>
<evidence type="ECO:0000313" key="3">
    <source>
        <dbReference type="Proteomes" id="UP001054945"/>
    </source>
</evidence>
<feature type="region of interest" description="Disordered" evidence="1">
    <location>
        <begin position="55"/>
        <end position="83"/>
    </location>
</feature>
<name>A0AAV4QLA6_CAEEX</name>
<comment type="caution">
    <text evidence="2">The sequence shown here is derived from an EMBL/GenBank/DDBJ whole genome shotgun (WGS) entry which is preliminary data.</text>
</comment>
<protein>
    <submittedName>
        <fullName evidence="2">Uncharacterized protein</fullName>
    </submittedName>
</protein>
<organism evidence="2 3">
    <name type="scientific">Caerostris extrusa</name>
    <name type="common">Bark spider</name>
    <name type="synonym">Caerostris bankana</name>
    <dbReference type="NCBI Taxonomy" id="172846"/>
    <lineage>
        <taxon>Eukaryota</taxon>
        <taxon>Metazoa</taxon>
        <taxon>Ecdysozoa</taxon>
        <taxon>Arthropoda</taxon>
        <taxon>Chelicerata</taxon>
        <taxon>Arachnida</taxon>
        <taxon>Araneae</taxon>
        <taxon>Araneomorphae</taxon>
        <taxon>Entelegynae</taxon>
        <taxon>Araneoidea</taxon>
        <taxon>Araneidae</taxon>
        <taxon>Caerostris</taxon>
    </lineage>
</organism>
<dbReference type="Proteomes" id="UP001054945">
    <property type="component" value="Unassembled WGS sequence"/>
</dbReference>
<evidence type="ECO:0000313" key="2">
    <source>
        <dbReference type="EMBL" id="GIY10838.1"/>
    </source>
</evidence>
<keyword evidence="3" id="KW-1185">Reference proteome</keyword>
<dbReference type="AlphaFoldDB" id="A0AAV4QLA6"/>
<evidence type="ECO:0000256" key="1">
    <source>
        <dbReference type="SAM" id="MobiDB-lite"/>
    </source>
</evidence>
<reference evidence="2 3" key="1">
    <citation type="submission" date="2021-06" db="EMBL/GenBank/DDBJ databases">
        <title>Caerostris extrusa draft genome.</title>
        <authorList>
            <person name="Kono N."/>
            <person name="Arakawa K."/>
        </authorList>
    </citation>
    <scope>NUCLEOTIDE SEQUENCE [LARGE SCALE GENOMIC DNA]</scope>
</reference>
<dbReference type="EMBL" id="BPLR01006568">
    <property type="protein sequence ID" value="GIY10838.1"/>
    <property type="molecule type" value="Genomic_DNA"/>
</dbReference>